<feature type="transmembrane region" description="Helical" evidence="1">
    <location>
        <begin position="41"/>
        <end position="60"/>
    </location>
</feature>
<reference evidence="2 3" key="1">
    <citation type="journal article" date="2016" name="Nat. Commun.">
        <title>Thousands of microbial genomes shed light on interconnected biogeochemical processes in an aquifer system.</title>
        <authorList>
            <person name="Anantharaman K."/>
            <person name="Brown C.T."/>
            <person name="Hug L.A."/>
            <person name="Sharon I."/>
            <person name="Castelle C.J."/>
            <person name="Probst A.J."/>
            <person name="Thomas B.C."/>
            <person name="Singh A."/>
            <person name="Wilkins M.J."/>
            <person name="Karaoz U."/>
            <person name="Brodie E.L."/>
            <person name="Williams K.H."/>
            <person name="Hubbard S.S."/>
            <person name="Banfield J.F."/>
        </authorList>
    </citation>
    <scope>NUCLEOTIDE SEQUENCE [LARGE SCALE GENOMIC DNA]</scope>
</reference>
<evidence type="ECO:0000313" key="3">
    <source>
        <dbReference type="Proteomes" id="UP000176422"/>
    </source>
</evidence>
<accession>A0A1F8DX76</accession>
<proteinExistence type="predicted"/>
<evidence type="ECO:0000313" key="2">
    <source>
        <dbReference type="EMBL" id="OGM93160.1"/>
    </source>
</evidence>
<organism evidence="2 3">
    <name type="scientific">Candidatus Wolfebacteria bacterium RIFOXYB1_FULL_54_12</name>
    <dbReference type="NCBI Taxonomy" id="1802559"/>
    <lineage>
        <taxon>Bacteria</taxon>
        <taxon>Candidatus Wolfeibacteriota</taxon>
    </lineage>
</organism>
<dbReference type="AlphaFoldDB" id="A0A1F8DX76"/>
<name>A0A1F8DX76_9BACT</name>
<keyword evidence="1" id="KW-1133">Transmembrane helix</keyword>
<keyword evidence="1" id="KW-0812">Transmembrane</keyword>
<comment type="caution">
    <text evidence="2">The sequence shown here is derived from an EMBL/GenBank/DDBJ whole genome shotgun (WGS) entry which is preliminary data.</text>
</comment>
<protein>
    <submittedName>
        <fullName evidence="2">Uncharacterized protein</fullName>
    </submittedName>
</protein>
<keyword evidence="1" id="KW-0472">Membrane</keyword>
<dbReference type="Proteomes" id="UP000176422">
    <property type="component" value="Unassembled WGS sequence"/>
</dbReference>
<dbReference type="EMBL" id="MGIT01000001">
    <property type="protein sequence ID" value="OGM93160.1"/>
    <property type="molecule type" value="Genomic_DNA"/>
</dbReference>
<gene>
    <name evidence="2" type="ORF">A2372_02015</name>
</gene>
<feature type="transmembrane region" description="Helical" evidence="1">
    <location>
        <begin position="7"/>
        <end position="29"/>
    </location>
</feature>
<evidence type="ECO:0000256" key="1">
    <source>
        <dbReference type="SAM" id="Phobius"/>
    </source>
</evidence>
<sequence length="113" mass="13300">MILYWRLLMMVFADSIKACGISTILGWLIHYFFKVSFAEGFWSIFAVYEIVFTICFIALVKRIIKEISEAVERLGLPKNVVIEGMVKYKFSAIPNFPKWRAEDFLRELEKARH</sequence>